<dbReference type="GO" id="GO:0005576">
    <property type="term" value="C:extracellular region"/>
    <property type="evidence" value="ECO:0007669"/>
    <property type="project" value="InterPro"/>
</dbReference>
<gene>
    <name evidence="7" type="ORF">GSI_06698</name>
</gene>
<dbReference type="InterPro" id="IPR011013">
    <property type="entry name" value="Gal_mutarotase_sf_dom"/>
</dbReference>
<dbReference type="Gene3D" id="2.70.98.10">
    <property type="match status" value="1"/>
</dbReference>
<reference evidence="7 8" key="1">
    <citation type="journal article" date="2015" name="Sci. Rep.">
        <title>Chromosome-level genome map provides insights into diverse defense mechanisms in the medicinal fungus Ganoderma sinense.</title>
        <authorList>
            <person name="Zhu Y."/>
            <person name="Xu J."/>
            <person name="Sun C."/>
            <person name="Zhou S."/>
            <person name="Xu H."/>
            <person name="Nelson D.R."/>
            <person name="Qian J."/>
            <person name="Song J."/>
            <person name="Luo H."/>
            <person name="Xiang L."/>
            <person name="Li Y."/>
            <person name="Xu Z."/>
            <person name="Ji A."/>
            <person name="Wang L."/>
            <person name="Lu S."/>
            <person name="Hayward A."/>
            <person name="Sun W."/>
            <person name="Li X."/>
            <person name="Schwartz D.C."/>
            <person name="Wang Y."/>
            <person name="Chen S."/>
        </authorList>
    </citation>
    <scope>NUCLEOTIDE SEQUENCE [LARGE SCALE GENOMIC DNA]</scope>
    <source>
        <strain evidence="7 8">ZZ0214-1</strain>
    </source>
</reference>
<feature type="domain" description="Polysaccharide lyase family 8 central" evidence="5">
    <location>
        <begin position="414"/>
        <end position="657"/>
    </location>
</feature>
<evidence type="ECO:0000313" key="7">
    <source>
        <dbReference type="EMBL" id="PIL31994.1"/>
    </source>
</evidence>
<evidence type="ECO:0000256" key="2">
    <source>
        <dbReference type="ARBA" id="ARBA00022729"/>
    </source>
</evidence>
<evidence type="ECO:0008006" key="9">
    <source>
        <dbReference type="Google" id="ProtNLM"/>
    </source>
</evidence>
<dbReference type="InterPro" id="IPR014718">
    <property type="entry name" value="GH-type_carb-bd"/>
</dbReference>
<evidence type="ECO:0000256" key="3">
    <source>
        <dbReference type="ARBA" id="ARBA00023239"/>
    </source>
</evidence>
<dbReference type="InterPro" id="IPR008929">
    <property type="entry name" value="Chondroitin_lyas"/>
</dbReference>
<evidence type="ECO:0000313" key="8">
    <source>
        <dbReference type="Proteomes" id="UP000230002"/>
    </source>
</evidence>
<dbReference type="GO" id="GO:0030246">
    <property type="term" value="F:carbohydrate binding"/>
    <property type="evidence" value="ECO:0007669"/>
    <property type="project" value="InterPro"/>
</dbReference>
<keyword evidence="8" id="KW-1185">Reference proteome</keyword>
<dbReference type="Gene3D" id="1.50.10.100">
    <property type="entry name" value="Chondroitin AC/alginate lyase"/>
    <property type="match status" value="1"/>
</dbReference>
<dbReference type="PANTHER" id="PTHR38481:SF1">
    <property type="entry name" value="HYALURONATE LYASE"/>
    <property type="match status" value="1"/>
</dbReference>
<dbReference type="SUPFAM" id="SSF74650">
    <property type="entry name" value="Galactose mutarotase-like"/>
    <property type="match status" value="1"/>
</dbReference>
<dbReference type="Proteomes" id="UP000230002">
    <property type="component" value="Unassembled WGS sequence"/>
</dbReference>
<dbReference type="SUPFAM" id="SSF49863">
    <property type="entry name" value="Hyaluronate lyase-like, C-terminal domain"/>
    <property type="match status" value="1"/>
</dbReference>
<proteinExistence type="inferred from homology"/>
<evidence type="ECO:0000256" key="4">
    <source>
        <dbReference type="SAM" id="SignalP"/>
    </source>
</evidence>
<dbReference type="GO" id="GO:0005975">
    <property type="term" value="P:carbohydrate metabolic process"/>
    <property type="evidence" value="ECO:0007669"/>
    <property type="project" value="InterPro"/>
</dbReference>
<evidence type="ECO:0000259" key="5">
    <source>
        <dbReference type="Pfam" id="PF02278"/>
    </source>
</evidence>
<comment type="caution">
    <text evidence="7">The sequence shown here is derived from an EMBL/GenBank/DDBJ whole genome shotgun (WGS) entry which is preliminary data.</text>
</comment>
<dbReference type="InterPro" id="IPR038970">
    <property type="entry name" value="Lyase_8"/>
</dbReference>
<organism evidence="7 8">
    <name type="scientific">Ganoderma sinense ZZ0214-1</name>
    <dbReference type="NCBI Taxonomy" id="1077348"/>
    <lineage>
        <taxon>Eukaryota</taxon>
        <taxon>Fungi</taxon>
        <taxon>Dikarya</taxon>
        <taxon>Basidiomycota</taxon>
        <taxon>Agaricomycotina</taxon>
        <taxon>Agaricomycetes</taxon>
        <taxon>Polyporales</taxon>
        <taxon>Polyporaceae</taxon>
        <taxon>Ganoderma</taxon>
    </lineage>
</organism>
<dbReference type="PANTHER" id="PTHR38481">
    <property type="entry name" value="HYALURONATE LYASE"/>
    <property type="match status" value="1"/>
</dbReference>
<dbReference type="AlphaFoldDB" id="A0A2G8SDZ8"/>
<protein>
    <recommendedName>
        <fullName evidence="9">Polysaccharide lyase family 8 central domain-containing protein</fullName>
    </recommendedName>
</protein>
<feature type="chain" id="PRO_5013943388" description="Polysaccharide lyase family 8 central domain-containing protein" evidence="4">
    <location>
        <begin position="30"/>
        <end position="791"/>
    </location>
</feature>
<evidence type="ECO:0000259" key="6">
    <source>
        <dbReference type="Pfam" id="PF08124"/>
    </source>
</evidence>
<dbReference type="GO" id="GO:0016837">
    <property type="term" value="F:carbon-oxygen lyase activity, acting on polysaccharides"/>
    <property type="evidence" value="ECO:0007669"/>
    <property type="project" value="UniProtKB-ARBA"/>
</dbReference>
<feature type="signal peptide" evidence="4">
    <location>
        <begin position="1"/>
        <end position="29"/>
    </location>
</feature>
<dbReference type="InterPro" id="IPR012970">
    <property type="entry name" value="Lyase_8_alpha_N"/>
</dbReference>
<evidence type="ECO:0000256" key="1">
    <source>
        <dbReference type="ARBA" id="ARBA00006699"/>
    </source>
</evidence>
<dbReference type="SUPFAM" id="SSF48230">
    <property type="entry name" value="Chondroitin AC/alginate lyase"/>
    <property type="match status" value="1"/>
</dbReference>
<dbReference type="Gene3D" id="2.60.220.10">
    <property type="entry name" value="Polysaccharide lyase family 8-like, C-terminal"/>
    <property type="match status" value="1"/>
</dbReference>
<dbReference type="Pfam" id="PF02278">
    <property type="entry name" value="Lyase_8"/>
    <property type="match status" value="1"/>
</dbReference>
<keyword evidence="3" id="KW-0456">Lyase</keyword>
<keyword evidence="2 4" id="KW-0732">Signal</keyword>
<accession>A0A2G8SDZ8</accession>
<dbReference type="InterPro" id="IPR003159">
    <property type="entry name" value="Lyase_8_central_dom"/>
</dbReference>
<dbReference type="Pfam" id="PF08124">
    <property type="entry name" value="Lyase_8_N"/>
    <property type="match status" value="1"/>
</dbReference>
<dbReference type="EMBL" id="AYKW01000012">
    <property type="protein sequence ID" value="PIL31994.1"/>
    <property type="molecule type" value="Genomic_DNA"/>
</dbReference>
<sequence length="791" mass="85167">MSRTRHGRVSRMLLPAVFTALALANWAAASVIPIRPSISNSGVSVVQVDEVDVDIVEDIEVIVERRIDIIVGGTTGASSISTLLGNLQADGTWPDVDYTAGCDAPTANWKAEEHWSRILTLASAFHGGLENADQFVGSSQVRSALSSAMGFWFSNDFSNVACLDFGGDASCACGTLGLWNRNWFSNIIGVPTFVAEVCLLLEDSLSASELASCTTIAERSFATFENGINGVSAITGANLQAIASIGIDHALLIKDSSILTDAFNRVHSDIVIQNALRADGIRADGSFGQHSGIIYNGNYGRDFESEILDFEIEVIETEFEASVDVQEVVEVLFEADQWMIFRNIFTDTLHWDFGVLGRFLTDPVADNHASSGVKTNLTQVQNLGNVWNSSTLQSVYANLTMNTTSANSGNLTGNRVFYSNDYAVQRGDGYVTSLRMYSNRTQNTECTDGANNLGFHLADGAVYQHINGDEYEDIVAAWDWNLIPGITVDYGATPLSCDQTRQTGIDPFVGGASDGRVGAVAMRFENPLTRNLNFRKSWFFLEEDVQVVIISEIVSVTEVEVFSVLDQRRAFGDVFVDGNTSTGGNFSNPSTLWHGGVGYKFNSGNATTLSVNVANRHGDWSVIGSSSQAPIDVDIFTAFLIHEDISVDVSFLVFPGTTVETFETRISETQVEVIESDSSVAVVLDVVHETVFSVFWESDGGEFIIPPLTQGGAPIHVQSSGSSNIIVHTDTWTVIVADPTQLLTELTLTFTADLEVGTAPTGWGSSASKSLQFALPTGGLAGSSLSQALFA</sequence>
<dbReference type="OrthoDB" id="5980780at2759"/>
<dbReference type="InterPro" id="IPR011071">
    <property type="entry name" value="Lyase_8-like_C"/>
</dbReference>
<feature type="domain" description="Polysaccharide lyase 8 N-terminal alpha-helical" evidence="6">
    <location>
        <begin position="79"/>
        <end position="302"/>
    </location>
</feature>
<name>A0A2G8SDZ8_9APHY</name>
<comment type="similarity">
    <text evidence="1">Belongs to the polysaccharide lyase 8 family.</text>
</comment>